<evidence type="ECO:0000313" key="1">
    <source>
        <dbReference type="EMBL" id="GAA4092452.1"/>
    </source>
</evidence>
<dbReference type="Proteomes" id="UP001500841">
    <property type="component" value="Unassembled WGS sequence"/>
</dbReference>
<evidence type="ECO:0000313" key="2">
    <source>
        <dbReference type="Proteomes" id="UP001500841"/>
    </source>
</evidence>
<keyword evidence="2" id="KW-1185">Reference proteome</keyword>
<sequence length="99" mass="11326">MARTSNLFGYTAKELQEALRELGIKYSNQKQAIFKLEKYDLIRIGFVDLFLAMGNSKAYAKNVGNIAKTIAKEIKTEVYNDIDISIDFNQTIRNVLFLI</sequence>
<dbReference type="EMBL" id="BAABCV010000004">
    <property type="protein sequence ID" value="GAA4092452.1"/>
    <property type="molecule type" value="Genomic_DNA"/>
</dbReference>
<proteinExistence type="predicted"/>
<comment type="caution">
    <text evidence="1">The sequence shown here is derived from an EMBL/GenBank/DDBJ whole genome shotgun (WGS) entry which is preliminary data.</text>
</comment>
<accession>A0ABP7WMQ9</accession>
<reference evidence="2" key="1">
    <citation type="journal article" date="2019" name="Int. J. Syst. Evol. Microbiol.">
        <title>The Global Catalogue of Microorganisms (GCM) 10K type strain sequencing project: providing services to taxonomists for standard genome sequencing and annotation.</title>
        <authorList>
            <consortium name="The Broad Institute Genomics Platform"/>
            <consortium name="The Broad Institute Genome Sequencing Center for Infectious Disease"/>
            <person name="Wu L."/>
            <person name="Ma J."/>
        </authorList>
    </citation>
    <scope>NUCLEOTIDE SEQUENCE [LARGE SCALE GENOMIC DNA]</scope>
    <source>
        <strain evidence="2">JCM 17085</strain>
    </source>
</reference>
<gene>
    <name evidence="1" type="ORF">GCM10022392_13360</name>
</gene>
<organism evidence="1 2">
    <name type="scientific">Mucilaginibacter panaciglaebae</name>
    <dbReference type="NCBI Taxonomy" id="502331"/>
    <lineage>
        <taxon>Bacteria</taxon>
        <taxon>Pseudomonadati</taxon>
        <taxon>Bacteroidota</taxon>
        <taxon>Sphingobacteriia</taxon>
        <taxon>Sphingobacteriales</taxon>
        <taxon>Sphingobacteriaceae</taxon>
        <taxon>Mucilaginibacter</taxon>
    </lineage>
</organism>
<protein>
    <submittedName>
        <fullName evidence="1">Uncharacterized protein</fullName>
    </submittedName>
</protein>
<name>A0ABP7WMQ9_9SPHI</name>
<dbReference type="RefSeq" id="WP_345102073.1">
    <property type="nucleotide sequence ID" value="NZ_BAABCV010000004.1"/>
</dbReference>